<dbReference type="GO" id="GO:0004540">
    <property type="term" value="F:RNA nuclease activity"/>
    <property type="evidence" value="ECO:0007669"/>
    <property type="project" value="InterPro"/>
</dbReference>
<dbReference type="EMBL" id="CP006868">
    <property type="protein sequence ID" value="UXD21277.1"/>
    <property type="molecule type" value="Genomic_DNA"/>
</dbReference>
<dbReference type="Gene3D" id="3.30.460.10">
    <property type="entry name" value="Beta Polymerase, domain 2"/>
    <property type="match status" value="1"/>
</dbReference>
<dbReference type="InterPro" id="IPR037038">
    <property type="entry name" value="HepT-like_sf"/>
</dbReference>
<dbReference type="KEGG" id="ipc:IPA_02160"/>
<protein>
    <recommendedName>
        <fullName evidence="5">Polymerase beta nucleotidyltransferase domain-containing protein</fullName>
    </recommendedName>
</protein>
<dbReference type="GO" id="GO:0110001">
    <property type="term" value="C:toxin-antitoxin complex"/>
    <property type="evidence" value="ECO:0007669"/>
    <property type="project" value="InterPro"/>
</dbReference>
<sequence>MSKLEALLKRIEEYYEEFVQAKREWEEGKERIYAVERLAQLLAQSLLDFSAILASRLPGRKPESYKELAEFLASKIGHKEFLVGLAGFRNVLVHMYIELDEELERESFDEIEEEMPKILKALRELAKGDPCLSEVKREIAELASKWNLRYVALIGSLAREGCGNDVDLVVKFGRMPKGLELGRFVAEAEDALGSKVDVIVVDLKLDPIMAKTIVDEGVLIFGSEEEFEEDKLVLYKKFLDEKRLVLNP</sequence>
<dbReference type="PANTHER" id="PTHR33397:SF5">
    <property type="entry name" value="RNASE YUTE-RELATED"/>
    <property type="match status" value="1"/>
</dbReference>
<dbReference type="Proteomes" id="UP001063698">
    <property type="component" value="Chromosome"/>
</dbReference>
<evidence type="ECO:0000256" key="4">
    <source>
        <dbReference type="ARBA" id="ARBA00024207"/>
    </source>
</evidence>
<dbReference type="GO" id="GO:0016787">
    <property type="term" value="F:hydrolase activity"/>
    <property type="evidence" value="ECO:0007669"/>
    <property type="project" value="UniProtKB-KW"/>
</dbReference>
<feature type="domain" description="Polymerase beta nucleotidyltransferase" evidence="5">
    <location>
        <begin position="139"/>
        <end position="225"/>
    </location>
</feature>
<evidence type="ECO:0000259" key="5">
    <source>
        <dbReference type="Pfam" id="PF18765"/>
    </source>
</evidence>
<evidence type="ECO:0000313" key="6">
    <source>
        <dbReference type="EMBL" id="UXD21277.1"/>
    </source>
</evidence>
<dbReference type="InterPro" id="IPR052379">
    <property type="entry name" value="Type_VII_TA_RNase"/>
</dbReference>
<keyword evidence="7" id="KW-1185">Reference proteome</keyword>
<comment type="similarity">
    <text evidence="4">Belongs to the HepT RNase toxin family.</text>
</comment>
<name>A0A977K951_9CREN</name>
<dbReference type="InterPro" id="IPR043519">
    <property type="entry name" value="NT_sf"/>
</dbReference>
<evidence type="ECO:0000256" key="2">
    <source>
        <dbReference type="ARBA" id="ARBA00022722"/>
    </source>
</evidence>
<keyword evidence="2" id="KW-0540">Nuclease</keyword>
<dbReference type="Pfam" id="PF01934">
    <property type="entry name" value="HepT-like"/>
    <property type="match status" value="1"/>
</dbReference>
<evidence type="ECO:0000256" key="3">
    <source>
        <dbReference type="ARBA" id="ARBA00022801"/>
    </source>
</evidence>
<dbReference type="SUPFAM" id="SSF81301">
    <property type="entry name" value="Nucleotidyltransferase"/>
    <property type="match status" value="1"/>
</dbReference>
<evidence type="ECO:0000313" key="7">
    <source>
        <dbReference type="Proteomes" id="UP001063698"/>
    </source>
</evidence>
<proteinExistence type="inferred from homology"/>
<reference evidence="6" key="1">
    <citation type="submission" date="2013-11" db="EMBL/GenBank/DDBJ databases">
        <title>Comparative genomics of Ignicoccus.</title>
        <authorList>
            <person name="Podar M."/>
        </authorList>
    </citation>
    <scope>NUCLEOTIDE SEQUENCE</scope>
    <source>
        <strain evidence="6">DSM 13166</strain>
    </source>
</reference>
<dbReference type="AlphaFoldDB" id="A0A977K951"/>
<dbReference type="InterPro" id="IPR008201">
    <property type="entry name" value="HepT-like"/>
</dbReference>
<dbReference type="Pfam" id="PF18765">
    <property type="entry name" value="Polbeta"/>
    <property type="match status" value="1"/>
</dbReference>
<evidence type="ECO:0000256" key="1">
    <source>
        <dbReference type="ARBA" id="ARBA00022649"/>
    </source>
</evidence>
<dbReference type="PANTHER" id="PTHR33397">
    <property type="entry name" value="UPF0331 PROTEIN YUTE"/>
    <property type="match status" value="1"/>
</dbReference>
<dbReference type="InterPro" id="IPR041633">
    <property type="entry name" value="Polbeta"/>
</dbReference>
<keyword evidence="1" id="KW-1277">Toxin-antitoxin system</keyword>
<organism evidence="6 7">
    <name type="scientific">Ignicoccus pacificus DSM 13166</name>
    <dbReference type="NCBI Taxonomy" id="940294"/>
    <lineage>
        <taxon>Archaea</taxon>
        <taxon>Thermoproteota</taxon>
        <taxon>Thermoprotei</taxon>
        <taxon>Desulfurococcales</taxon>
        <taxon>Desulfurococcaceae</taxon>
        <taxon>Ignicoccus</taxon>
    </lineage>
</organism>
<dbReference type="CDD" id="cd05403">
    <property type="entry name" value="NT_KNTase_like"/>
    <property type="match status" value="1"/>
</dbReference>
<accession>A0A977K951</accession>
<gene>
    <name evidence="6" type="ORF">IPA_02160</name>
</gene>
<dbReference type="Gene3D" id="1.20.120.580">
    <property type="entry name" value="bsu32300-like"/>
    <property type="match status" value="1"/>
</dbReference>
<keyword evidence="3" id="KW-0378">Hydrolase</keyword>